<dbReference type="InterPro" id="IPR051912">
    <property type="entry name" value="Alkylbase_DNA_Glycosylase/TA"/>
</dbReference>
<evidence type="ECO:0000256" key="2">
    <source>
        <dbReference type="ARBA" id="ARBA00023204"/>
    </source>
</evidence>
<evidence type="ECO:0000259" key="3">
    <source>
        <dbReference type="SMART" id="SM00478"/>
    </source>
</evidence>
<dbReference type="CDD" id="cd00056">
    <property type="entry name" value="ENDO3c"/>
    <property type="match status" value="1"/>
</dbReference>
<dbReference type="GO" id="GO:0006307">
    <property type="term" value="P:DNA alkylation repair"/>
    <property type="evidence" value="ECO:0007669"/>
    <property type="project" value="TreeGrafter"/>
</dbReference>
<dbReference type="EMBL" id="LAZR01000078">
    <property type="protein sequence ID" value="KKN94477.1"/>
    <property type="molecule type" value="Genomic_DNA"/>
</dbReference>
<dbReference type="Pfam" id="PF00730">
    <property type="entry name" value="HhH-GPD"/>
    <property type="match status" value="1"/>
</dbReference>
<dbReference type="PANTHER" id="PTHR43003">
    <property type="entry name" value="DNA-3-METHYLADENINE GLYCOSYLASE"/>
    <property type="match status" value="1"/>
</dbReference>
<evidence type="ECO:0000313" key="4">
    <source>
        <dbReference type="EMBL" id="KKN94477.1"/>
    </source>
</evidence>
<protein>
    <recommendedName>
        <fullName evidence="3">HhH-GPD domain-containing protein</fullName>
    </recommendedName>
</protein>
<proteinExistence type="predicted"/>
<name>A0A0F9V454_9ZZZZ</name>
<reference evidence="4" key="1">
    <citation type="journal article" date="2015" name="Nature">
        <title>Complex archaea that bridge the gap between prokaryotes and eukaryotes.</title>
        <authorList>
            <person name="Spang A."/>
            <person name="Saw J.H."/>
            <person name="Jorgensen S.L."/>
            <person name="Zaremba-Niedzwiedzka K."/>
            <person name="Martijn J."/>
            <person name="Lind A.E."/>
            <person name="van Eijk R."/>
            <person name="Schleper C."/>
            <person name="Guy L."/>
            <person name="Ettema T.J."/>
        </authorList>
    </citation>
    <scope>NUCLEOTIDE SEQUENCE</scope>
</reference>
<dbReference type="InterPro" id="IPR003265">
    <property type="entry name" value="HhH-GPD_domain"/>
</dbReference>
<comment type="caution">
    <text evidence="4">The sequence shown here is derived from an EMBL/GenBank/DDBJ whole genome shotgun (WGS) entry which is preliminary data.</text>
</comment>
<dbReference type="InterPro" id="IPR011257">
    <property type="entry name" value="DNA_glycosylase"/>
</dbReference>
<accession>A0A0F9V454</accession>
<dbReference type="GO" id="GO:0008725">
    <property type="term" value="F:DNA-3-methyladenine glycosylase activity"/>
    <property type="evidence" value="ECO:0007669"/>
    <property type="project" value="TreeGrafter"/>
</dbReference>
<dbReference type="AlphaFoldDB" id="A0A0F9V454"/>
<organism evidence="4">
    <name type="scientific">marine sediment metagenome</name>
    <dbReference type="NCBI Taxonomy" id="412755"/>
    <lineage>
        <taxon>unclassified sequences</taxon>
        <taxon>metagenomes</taxon>
        <taxon>ecological metagenomes</taxon>
    </lineage>
</organism>
<sequence length="215" mass="22703">MIRTQADIDAALDALRLADDRLHRVIEAAGVVPLRRGAGGLRGLAGIIVAQQVSKASADAIFARFTQEIDVDDAAAILAAPDEAFRRAGLSRPKQRTMLAVAEAVQDGAVDFARVEAASPDDAVAELVAVRGIGIWTAECYLLFCAGHPDIFPAGDLALQAALGHAFDHETRPAAAAVASIAERWSPHRSVAARLFWSYYGAVTRRDAAPAPAVE</sequence>
<gene>
    <name evidence="4" type="ORF">LCGC14_0188260</name>
</gene>
<dbReference type="GO" id="GO:0043916">
    <property type="term" value="F:DNA-7-methylguanine glycosylase activity"/>
    <property type="evidence" value="ECO:0007669"/>
    <property type="project" value="TreeGrafter"/>
</dbReference>
<keyword evidence="1" id="KW-0227">DNA damage</keyword>
<dbReference type="GO" id="GO:0032131">
    <property type="term" value="F:alkylated DNA binding"/>
    <property type="evidence" value="ECO:0007669"/>
    <property type="project" value="TreeGrafter"/>
</dbReference>
<keyword evidence="2" id="KW-0234">DNA repair</keyword>
<dbReference type="GO" id="GO:0032993">
    <property type="term" value="C:protein-DNA complex"/>
    <property type="evidence" value="ECO:0007669"/>
    <property type="project" value="TreeGrafter"/>
</dbReference>
<dbReference type="Gene3D" id="1.10.1670.40">
    <property type="match status" value="1"/>
</dbReference>
<dbReference type="SMART" id="SM00478">
    <property type="entry name" value="ENDO3c"/>
    <property type="match status" value="1"/>
</dbReference>
<dbReference type="Gene3D" id="1.10.340.30">
    <property type="entry name" value="Hypothetical protein, domain 2"/>
    <property type="match status" value="1"/>
</dbReference>
<evidence type="ECO:0000256" key="1">
    <source>
        <dbReference type="ARBA" id="ARBA00022763"/>
    </source>
</evidence>
<dbReference type="GO" id="GO:0006285">
    <property type="term" value="P:base-excision repair, AP site formation"/>
    <property type="evidence" value="ECO:0007669"/>
    <property type="project" value="TreeGrafter"/>
</dbReference>
<feature type="domain" description="HhH-GPD" evidence="3">
    <location>
        <begin position="49"/>
        <end position="203"/>
    </location>
</feature>
<dbReference type="GO" id="GO:0005737">
    <property type="term" value="C:cytoplasm"/>
    <property type="evidence" value="ECO:0007669"/>
    <property type="project" value="TreeGrafter"/>
</dbReference>
<dbReference type="SUPFAM" id="SSF48150">
    <property type="entry name" value="DNA-glycosylase"/>
    <property type="match status" value="1"/>
</dbReference>
<dbReference type="PANTHER" id="PTHR43003:SF5">
    <property type="entry name" value="DNA-3-METHYLADENINE GLYCOSYLASE"/>
    <property type="match status" value="1"/>
</dbReference>